<gene>
    <name evidence="2" type="ORF">Ccrd_019522</name>
</gene>
<evidence type="ECO:0000313" key="2">
    <source>
        <dbReference type="EMBL" id="KVI02182.1"/>
    </source>
</evidence>
<keyword evidence="3" id="KW-1185">Reference proteome</keyword>
<evidence type="ECO:0000313" key="3">
    <source>
        <dbReference type="Proteomes" id="UP000243975"/>
    </source>
</evidence>
<dbReference type="InterPro" id="IPR006747">
    <property type="entry name" value="DUF599"/>
</dbReference>
<sequence>MGWTWKEEYLDLILVPFGFFIMCLYHLFLLYRYLKHPETTAIGYENHNKNAWVKKMLQFDAKDRGFGISVLNSHLSASTSLCSISLVLCSLIGALLGNSSSTLLTSSFILGDTSKSTNSIKYIAILSCFLLAFACFVQTTRHFVHACFLISMPTGDVPLDCIQKAVIRGSNFWALGLRALYFATTLLLWIFGPIPMVVGSIAAVMILYFLDINKDPMIRYGGNKNGGHFLQKIEQEITSVVGPTTNFLKTNFNHKVKPISPNRLYATSIHKQKTVKRNQMGWIWKEEHLDLILVPFGLLIMFVYHLYLLHKYLNDCKDTALVYENNNKKGWVQKILQVEQKDRGFAVAVLNGQLSASTSLSSISLVLCSLIGALLGNSSNNFITSSMILGDTSKSTNSVKYVAILSCFLLAFSCFVQTTRHFIHASFLICMPTGDVPVKCIQKAVIRGSNFWAVGLRALYFATTLLLWIFGPIPMFIGSVAMVIVLHFLDITKEPMIQYEPDKKIAQKTSIVGALDQNGRP</sequence>
<reference evidence="2 3" key="1">
    <citation type="journal article" date="2016" name="Sci. Rep.">
        <title>The genome sequence of the outbreeding globe artichoke constructed de novo incorporating a phase-aware low-pass sequencing strategy of F1 progeny.</title>
        <authorList>
            <person name="Scaglione D."/>
            <person name="Reyes-Chin-Wo S."/>
            <person name="Acquadro A."/>
            <person name="Froenicke L."/>
            <person name="Portis E."/>
            <person name="Beitel C."/>
            <person name="Tirone M."/>
            <person name="Mauro R."/>
            <person name="Lo Monaco A."/>
            <person name="Mauromicale G."/>
            <person name="Faccioli P."/>
            <person name="Cattivelli L."/>
            <person name="Rieseberg L."/>
            <person name="Michelmore R."/>
            <person name="Lanteri S."/>
        </authorList>
    </citation>
    <scope>NUCLEOTIDE SEQUENCE [LARGE SCALE GENOMIC DNA]</scope>
    <source>
        <strain evidence="2">2C</strain>
    </source>
</reference>
<dbReference type="Pfam" id="PF04654">
    <property type="entry name" value="DUF599"/>
    <property type="match status" value="2"/>
</dbReference>
<feature type="transmembrane region" description="Helical" evidence="1">
    <location>
        <begin position="289"/>
        <end position="307"/>
    </location>
</feature>
<name>A0A103Y462_CYNCS</name>
<dbReference type="Proteomes" id="UP000243975">
    <property type="component" value="Unassembled WGS sequence"/>
</dbReference>
<feature type="transmembrane region" description="Helical" evidence="1">
    <location>
        <begin position="84"/>
        <end position="110"/>
    </location>
</feature>
<dbReference type="EMBL" id="LEKV01002660">
    <property type="protein sequence ID" value="KVI02182.1"/>
    <property type="molecule type" value="Genomic_DNA"/>
</dbReference>
<comment type="caution">
    <text evidence="2">The sequence shown here is derived from an EMBL/GenBank/DDBJ whole genome shotgun (WGS) entry which is preliminary data.</text>
</comment>
<accession>A0A103Y462</accession>
<keyword evidence="1" id="KW-1133">Transmembrane helix</keyword>
<keyword evidence="1" id="KW-0812">Transmembrane</keyword>
<dbReference type="Gramene" id="KVI02182">
    <property type="protein sequence ID" value="KVI02182"/>
    <property type="gene ID" value="Ccrd_019522"/>
</dbReference>
<dbReference type="AlphaFoldDB" id="A0A103Y462"/>
<feature type="transmembrane region" description="Helical" evidence="1">
    <location>
        <begin position="122"/>
        <end position="144"/>
    </location>
</feature>
<feature type="transmembrane region" description="Helical" evidence="1">
    <location>
        <begin position="186"/>
        <end position="210"/>
    </location>
</feature>
<proteinExistence type="predicted"/>
<feature type="transmembrane region" description="Helical" evidence="1">
    <location>
        <begin position="398"/>
        <end position="418"/>
    </location>
</feature>
<feature type="transmembrane region" description="Helical" evidence="1">
    <location>
        <begin position="12"/>
        <end position="34"/>
    </location>
</feature>
<feature type="transmembrane region" description="Helical" evidence="1">
    <location>
        <begin position="465"/>
        <end position="489"/>
    </location>
</feature>
<organism evidence="2 3">
    <name type="scientific">Cynara cardunculus var. scolymus</name>
    <name type="common">Globe artichoke</name>
    <name type="synonym">Cynara scolymus</name>
    <dbReference type="NCBI Taxonomy" id="59895"/>
    <lineage>
        <taxon>Eukaryota</taxon>
        <taxon>Viridiplantae</taxon>
        <taxon>Streptophyta</taxon>
        <taxon>Embryophyta</taxon>
        <taxon>Tracheophyta</taxon>
        <taxon>Spermatophyta</taxon>
        <taxon>Magnoliopsida</taxon>
        <taxon>eudicotyledons</taxon>
        <taxon>Gunneridae</taxon>
        <taxon>Pentapetalae</taxon>
        <taxon>asterids</taxon>
        <taxon>campanulids</taxon>
        <taxon>Asterales</taxon>
        <taxon>Asteraceae</taxon>
        <taxon>Carduoideae</taxon>
        <taxon>Cardueae</taxon>
        <taxon>Carduinae</taxon>
        <taxon>Cynara</taxon>
    </lineage>
</organism>
<evidence type="ECO:0000256" key="1">
    <source>
        <dbReference type="SAM" id="Phobius"/>
    </source>
</evidence>
<feature type="transmembrane region" description="Helical" evidence="1">
    <location>
        <begin position="359"/>
        <end position="377"/>
    </location>
</feature>
<dbReference type="PANTHER" id="PTHR31168">
    <property type="entry name" value="OS02G0292800 PROTEIN"/>
    <property type="match status" value="1"/>
</dbReference>
<protein>
    <submittedName>
        <fullName evidence="2">Uncharacterized protein</fullName>
    </submittedName>
</protein>
<dbReference type="PANTHER" id="PTHR31168:SF25">
    <property type="entry name" value="TRANSMEMBRANE PROTEIN"/>
    <property type="match status" value="1"/>
</dbReference>
<dbReference type="OMA" id="NFWAVGL"/>
<keyword evidence="1" id="KW-0472">Membrane</keyword>